<name>X6MA29_RETFI</name>
<evidence type="ECO:0000256" key="1">
    <source>
        <dbReference type="SAM" id="MobiDB-lite"/>
    </source>
</evidence>
<dbReference type="Proteomes" id="UP000023152">
    <property type="component" value="Unassembled WGS sequence"/>
</dbReference>
<gene>
    <name evidence="2" type="ORF">RFI_26873</name>
</gene>
<accession>X6MA29</accession>
<comment type="caution">
    <text evidence="2">The sequence shown here is derived from an EMBL/GenBank/DDBJ whole genome shotgun (WGS) entry which is preliminary data.</text>
</comment>
<dbReference type="EMBL" id="ASPP01023434">
    <property type="protein sequence ID" value="ETO10506.1"/>
    <property type="molecule type" value="Genomic_DNA"/>
</dbReference>
<evidence type="ECO:0000313" key="3">
    <source>
        <dbReference type="Proteomes" id="UP000023152"/>
    </source>
</evidence>
<evidence type="ECO:0000313" key="2">
    <source>
        <dbReference type="EMBL" id="ETO10506.1"/>
    </source>
</evidence>
<dbReference type="AlphaFoldDB" id="X6MA29"/>
<proteinExistence type="predicted"/>
<feature type="region of interest" description="Disordered" evidence="1">
    <location>
        <begin position="183"/>
        <end position="215"/>
    </location>
</feature>
<sequence length="228" mass="25664">MFGLKYYRVFERISLHDRSLFDLCKSIPDALGKQALILSSAQQRIMNRFVERCFQPFSSFMLIGYAPVKNASLPCPAHSKGDSLVGSSLTVPTQTVSFMGNLFGFGSTNGNKVMNHDPLSANVKETLKGNNLQEKLQYQRQNQIRTPISQSPFAKAVVDFIKNDSIMLDSACHVQTYQYTSEDCNDTKKDTDSENKTLPQETANEEKKTDPYISPSQTTSLFLKKTFF</sequence>
<reference evidence="2 3" key="1">
    <citation type="journal article" date="2013" name="Curr. Biol.">
        <title>The Genome of the Foraminiferan Reticulomyxa filosa.</title>
        <authorList>
            <person name="Glockner G."/>
            <person name="Hulsmann N."/>
            <person name="Schleicher M."/>
            <person name="Noegel A.A."/>
            <person name="Eichinger L."/>
            <person name="Gallinger C."/>
            <person name="Pawlowski J."/>
            <person name="Sierra R."/>
            <person name="Euteneuer U."/>
            <person name="Pillet L."/>
            <person name="Moustafa A."/>
            <person name="Platzer M."/>
            <person name="Groth M."/>
            <person name="Szafranski K."/>
            <person name="Schliwa M."/>
        </authorList>
    </citation>
    <scope>NUCLEOTIDE SEQUENCE [LARGE SCALE GENOMIC DNA]</scope>
</reference>
<protein>
    <submittedName>
        <fullName evidence="2">Uncharacterized protein</fullName>
    </submittedName>
</protein>
<organism evidence="2 3">
    <name type="scientific">Reticulomyxa filosa</name>
    <dbReference type="NCBI Taxonomy" id="46433"/>
    <lineage>
        <taxon>Eukaryota</taxon>
        <taxon>Sar</taxon>
        <taxon>Rhizaria</taxon>
        <taxon>Retaria</taxon>
        <taxon>Foraminifera</taxon>
        <taxon>Monothalamids</taxon>
        <taxon>Reticulomyxidae</taxon>
        <taxon>Reticulomyxa</taxon>
    </lineage>
</organism>
<feature type="compositionally biased region" description="Basic and acidic residues" evidence="1">
    <location>
        <begin position="185"/>
        <end position="195"/>
    </location>
</feature>
<keyword evidence="3" id="KW-1185">Reference proteome</keyword>